<feature type="compositionally biased region" description="Basic and acidic residues" evidence="1">
    <location>
        <begin position="1"/>
        <end position="20"/>
    </location>
</feature>
<name>A0A5B2UDZ4_9FLAO</name>
<dbReference type="EMBL" id="VUNZ01000001">
    <property type="protein sequence ID" value="KAA2224786.1"/>
    <property type="molecule type" value="Genomic_DNA"/>
</dbReference>
<evidence type="ECO:0000313" key="3">
    <source>
        <dbReference type="EMBL" id="KAA2224786.1"/>
    </source>
</evidence>
<dbReference type="InterPro" id="IPR014144">
    <property type="entry name" value="LigD_PE_domain"/>
</dbReference>
<dbReference type="PANTHER" id="PTHR39465:SF1">
    <property type="entry name" value="DNA LIGASE D 3'-PHOSPHOESTERASE DOMAIN-CONTAINING PROTEIN"/>
    <property type="match status" value="1"/>
</dbReference>
<dbReference type="RefSeq" id="WP_149833687.1">
    <property type="nucleotide sequence ID" value="NZ_VUNZ01000001.1"/>
</dbReference>
<feature type="domain" description="DNA ligase D 3'-phosphoesterase" evidence="2">
    <location>
        <begin position="34"/>
        <end position="148"/>
    </location>
</feature>
<evidence type="ECO:0000259" key="2">
    <source>
        <dbReference type="Pfam" id="PF13298"/>
    </source>
</evidence>
<dbReference type="OrthoDB" id="9802472at2"/>
<dbReference type="NCBIfam" id="TIGR02777">
    <property type="entry name" value="LigD_PE_dom"/>
    <property type="match status" value="1"/>
</dbReference>
<organism evidence="3 4">
    <name type="scientific">Chryseobacterium sediminis</name>
    <dbReference type="NCBI Taxonomy" id="1679494"/>
    <lineage>
        <taxon>Bacteria</taxon>
        <taxon>Pseudomonadati</taxon>
        <taxon>Bacteroidota</taxon>
        <taxon>Flavobacteriia</taxon>
        <taxon>Flavobacteriales</taxon>
        <taxon>Weeksellaceae</taxon>
        <taxon>Chryseobacterium group</taxon>
        <taxon>Chryseobacterium</taxon>
    </lineage>
</organism>
<evidence type="ECO:0000256" key="1">
    <source>
        <dbReference type="SAM" id="MobiDB-lite"/>
    </source>
</evidence>
<dbReference type="AlphaFoldDB" id="A0A5B2UDZ4"/>
<accession>A0A5B2UDZ4</accession>
<reference evidence="3 4" key="1">
    <citation type="journal article" date="2015" name="Int. J. Syst. Evol. Microbiol.">
        <title>Chryseobacterium sediminis sp. nov., isolated from a river sediment.</title>
        <authorList>
            <person name="Kampfer P."/>
            <person name="Busse H.J."/>
            <person name="McInroy J.A."/>
            <person name="Glaeser S.P."/>
        </authorList>
    </citation>
    <scope>NUCLEOTIDE SEQUENCE [LARGE SCALE GENOMIC DNA]</scope>
    <source>
        <strain evidence="3 4">IMT-174</strain>
    </source>
</reference>
<dbReference type="Pfam" id="PF13298">
    <property type="entry name" value="LigD_N"/>
    <property type="match status" value="1"/>
</dbReference>
<evidence type="ECO:0000313" key="4">
    <source>
        <dbReference type="Proteomes" id="UP000323082"/>
    </source>
</evidence>
<protein>
    <submittedName>
        <fullName evidence="3">3'-phosphoesterase</fullName>
    </submittedName>
</protein>
<dbReference type="Proteomes" id="UP000323082">
    <property type="component" value="Unassembled WGS sequence"/>
</dbReference>
<comment type="caution">
    <text evidence="3">The sequence shown here is derived from an EMBL/GenBank/DDBJ whole genome shotgun (WGS) entry which is preliminary data.</text>
</comment>
<proteinExistence type="predicted"/>
<feature type="region of interest" description="Disordered" evidence="1">
    <location>
        <begin position="1"/>
        <end position="26"/>
    </location>
</feature>
<gene>
    <name evidence="3" type="ORF">FW780_11475</name>
</gene>
<sequence length="201" mass="23267">MALKDYHDKRKFDETSEPKGKTKKSKDKLIFVIQRHAASRLHYDFRLEMEGVLKSWAVPKGPSLDPKDKRLAMMVEDHPYDYKDFEGNIPEGNYGAGQVEVWDSGTYEPLEKNTKLSHEKELLKELHAGSLKFILHGKKLKGEFALVKMKNTDDNAWLLIKHKDEFAESPYDAEENTSPKSLVTQFLEEKKSLKIKEKKKS</sequence>
<dbReference type="PANTHER" id="PTHR39465">
    <property type="entry name" value="DNA LIGASE D, 3'-PHOSPHOESTERASE DOMAIN"/>
    <property type="match status" value="1"/>
</dbReference>